<dbReference type="PANTHER" id="PTHR35789">
    <property type="entry name" value="SPORE GERMINATION PROTEIN B3"/>
    <property type="match status" value="1"/>
</dbReference>
<dbReference type="InterPro" id="IPR057336">
    <property type="entry name" value="GerAC_N"/>
</dbReference>
<comment type="similarity">
    <text evidence="2">Belongs to the GerABKC lipoprotein family.</text>
</comment>
<keyword evidence="11" id="KW-1185">Reference proteome</keyword>
<evidence type="ECO:0000313" key="10">
    <source>
        <dbReference type="EMBL" id="UPM53385.1"/>
    </source>
</evidence>
<keyword evidence="6" id="KW-0564">Palmitate</keyword>
<gene>
    <name evidence="10" type="ORF">MY490_16495</name>
</gene>
<keyword evidence="5" id="KW-0472">Membrane</keyword>
<evidence type="ECO:0000256" key="6">
    <source>
        <dbReference type="ARBA" id="ARBA00023139"/>
    </source>
</evidence>
<feature type="domain" description="Spore germination protein N-terminal" evidence="9">
    <location>
        <begin position="23"/>
        <end position="191"/>
    </location>
</feature>
<organism evidence="10 11">
    <name type="scientific">Gottfriedia acidiceleris</name>
    <dbReference type="NCBI Taxonomy" id="371036"/>
    <lineage>
        <taxon>Bacteria</taxon>
        <taxon>Bacillati</taxon>
        <taxon>Bacillota</taxon>
        <taxon>Bacilli</taxon>
        <taxon>Bacillales</taxon>
        <taxon>Bacillaceae</taxon>
        <taxon>Gottfriedia</taxon>
    </lineage>
</organism>
<evidence type="ECO:0000256" key="7">
    <source>
        <dbReference type="ARBA" id="ARBA00023288"/>
    </source>
</evidence>
<keyword evidence="3" id="KW-0309">Germination</keyword>
<dbReference type="InterPro" id="IPR008844">
    <property type="entry name" value="Spore_GerAC-like"/>
</dbReference>
<accession>A0ABY4JHS0</accession>
<proteinExistence type="inferred from homology"/>
<evidence type="ECO:0000256" key="3">
    <source>
        <dbReference type="ARBA" id="ARBA00022544"/>
    </source>
</evidence>
<dbReference type="RefSeq" id="WP_248266655.1">
    <property type="nucleotide sequence ID" value="NZ_CP096034.1"/>
</dbReference>
<reference evidence="10 11" key="1">
    <citation type="submission" date="2022-04" db="EMBL/GenBank/DDBJ databases">
        <title>Mechanism of arsenic methylation and mitigation arsenic toxicity by Bacillus sp. LH14 from an Arsenic-Contaminated Paddy Soil.</title>
        <authorList>
            <person name="Wang D."/>
        </authorList>
    </citation>
    <scope>NUCLEOTIDE SEQUENCE [LARGE SCALE GENOMIC DNA]</scope>
    <source>
        <strain evidence="10 11">LH14</strain>
    </source>
</reference>
<dbReference type="InterPro" id="IPR046953">
    <property type="entry name" value="Spore_GerAC-like_C"/>
</dbReference>
<dbReference type="Pfam" id="PF25198">
    <property type="entry name" value="Spore_GerAC_N"/>
    <property type="match status" value="1"/>
</dbReference>
<dbReference type="Pfam" id="PF05504">
    <property type="entry name" value="Spore_GerAC"/>
    <property type="match status" value="1"/>
</dbReference>
<dbReference type="Gene3D" id="3.30.300.210">
    <property type="entry name" value="Nutrient germinant receptor protein C, domain 3"/>
    <property type="match status" value="1"/>
</dbReference>
<sequence>MKRILTLLLIMELSFMSGCQLLDVDKRFFVVGIGIDQTDENGVYLVSVKLAIPSAQVGAGRSNFQIISQKSTSVSEAIRIIQSLVDKKLDFAHCRIIAIDKELLVVNQIDLMKWFIKRPDIQGVAYVAVGEPSAKEALSWKVKSERLAGNAVVLAFNEELNRSPYVMTEILNDYYMRLKENGIDPYLPILEPFDSSFKINTSAVFKGTKFKAVLNRDETRLLNELLNPEKTTLINVGKGKNQFYVSAGNTKTDMEIVVPKNKKPYVDVHIKVKGFIEESKKSIHQNRELKEYEKIASIFMSSRTKKFLERLQELNVDPLGLGLNFQAKYGVTKKEINKWEEIYPKLEFRVKSEVNLKGTGTMY</sequence>
<protein>
    <submittedName>
        <fullName evidence="10">Ger(X)C family spore germination protein</fullName>
    </submittedName>
</protein>
<keyword evidence="7" id="KW-0449">Lipoprotein</keyword>
<evidence type="ECO:0000256" key="1">
    <source>
        <dbReference type="ARBA" id="ARBA00004635"/>
    </source>
</evidence>
<dbReference type="InterPro" id="IPR038501">
    <property type="entry name" value="Spore_GerAC_C_sf"/>
</dbReference>
<name>A0ABY4JHS0_9BACI</name>
<evidence type="ECO:0000256" key="4">
    <source>
        <dbReference type="ARBA" id="ARBA00022729"/>
    </source>
</evidence>
<keyword evidence="4" id="KW-0732">Signal</keyword>
<comment type="subcellular location">
    <subcellularLocation>
        <location evidence="1">Membrane</location>
        <topology evidence="1">Lipid-anchor</topology>
    </subcellularLocation>
</comment>
<evidence type="ECO:0000256" key="5">
    <source>
        <dbReference type="ARBA" id="ARBA00023136"/>
    </source>
</evidence>
<feature type="domain" description="Spore germination GerAC-like C-terminal" evidence="8">
    <location>
        <begin position="202"/>
        <end position="360"/>
    </location>
</feature>
<dbReference type="NCBIfam" id="TIGR02887">
    <property type="entry name" value="spore_ger_x_C"/>
    <property type="match status" value="1"/>
</dbReference>
<dbReference type="EMBL" id="CP096034">
    <property type="protein sequence ID" value="UPM53385.1"/>
    <property type="molecule type" value="Genomic_DNA"/>
</dbReference>
<dbReference type="PANTHER" id="PTHR35789:SF1">
    <property type="entry name" value="SPORE GERMINATION PROTEIN B3"/>
    <property type="match status" value="1"/>
</dbReference>
<evidence type="ECO:0000259" key="9">
    <source>
        <dbReference type="Pfam" id="PF25198"/>
    </source>
</evidence>
<dbReference type="Proteomes" id="UP000830639">
    <property type="component" value="Chromosome"/>
</dbReference>
<evidence type="ECO:0000256" key="2">
    <source>
        <dbReference type="ARBA" id="ARBA00007886"/>
    </source>
</evidence>
<evidence type="ECO:0000313" key="11">
    <source>
        <dbReference type="Proteomes" id="UP000830639"/>
    </source>
</evidence>
<evidence type="ECO:0000259" key="8">
    <source>
        <dbReference type="Pfam" id="PF05504"/>
    </source>
</evidence>